<gene>
    <name evidence="1" type="ORF">KTU01_31100</name>
</gene>
<dbReference type="Proteomes" id="UP000321103">
    <property type="component" value="Unassembled WGS sequence"/>
</dbReference>
<organism evidence="1 2">
    <name type="scientific">Kocuria turfanensis</name>
    <dbReference type="NCBI Taxonomy" id="388357"/>
    <lineage>
        <taxon>Bacteria</taxon>
        <taxon>Bacillati</taxon>
        <taxon>Actinomycetota</taxon>
        <taxon>Actinomycetes</taxon>
        <taxon>Micrococcales</taxon>
        <taxon>Micrococcaceae</taxon>
        <taxon>Kocuria</taxon>
    </lineage>
</organism>
<dbReference type="CDD" id="cd00719">
    <property type="entry name" value="GIY-YIG_SF"/>
    <property type="match status" value="1"/>
</dbReference>
<dbReference type="AlphaFoldDB" id="A0A512IH47"/>
<keyword evidence="2" id="KW-1185">Reference proteome</keyword>
<sequence length="321" mass="35749">MTQSTERLEMIRVDVRDVDSLSAVSNAFSAGSSRCGIYVLHFAGGYEYVGQAQDVLARFRTHVRSWSHPVVALDFAPVPVEELNETERRVIQAKERAGVRLRNSALVGLPMGDAAVDVHVTRAEQERWLDGVTPDIDVSGRCTQADGRDRSGKNFTALALRPYYDVLLDILAAYVRHVLPAPESTEKTFWYVSAMPSTGRTSTWQRVAAITVNNVETLVIGETTENGRVFLDGFLNVAPGLRLPSTLNVELVEYRTVGQVQTIRAEAAFLEFAVYHPLVRDAARTTAMGLLRKGTSMMGRYHCVPLADDIFRRIHREELAR</sequence>
<protein>
    <recommendedName>
        <fullName evidence="3">GIY-YIG domain-containing protein</fullName>
    </recommendedName>
</protein>
<proteinExistence type="predicted"/>
<evidence type="ECO:0008006" key="3">
    <source>
        <dbReference type="Google" id="ProtNLM"/>
    </source>
</evidence>
<reference evidence="1 2" key="1">
    <citation type="submission" date="2019-07" db="EMBL/GenBank/DDBJ databases">
        <title>Whole genome shotgun sequence of Kocuria turfanensis NBRC 107627.</title>
        <authorList>
            <person name="Hosoyama A."/>
            <person name="Uohara A."/>
            <person name="Ohji S."/>
            <person name="Ichikawa N."/>
        </authorList>
    </citation>
    <scope>NUCLEOTIDE SEQUENCE [LARGE SCALE GENOMIC DNA]</scope>
    <source>
        <strain evidence="1 2">NBRC 107627</strain>
    </source>
</reference>
<accession>A0A512IH47</accession>
<dbReference type="EMBL" id="BJZS01000102">
    <property type="protein sequence ID" value="GEO96987.1"/>
    <property type="molecule type" value="Genomic_DNA"/>
</dbReference>
<dbReference type="RefSeq" id="WP_062735900.1">
    <property type="nucleotide sequence ID" value="NZ_BJZS01000102.1"/>
</dbReference>
<evidence type="ECO:0000313" key="1">
    <source>
        <dbReference type="EMBL" id="GEO96987.1"/>
    </source>
</evidence>
<name>A0A512IH47_9MICC</name>
<comment type="caution">
    <text evidence="1">The sequence shown here is derived from an EMBL/GenBank/DDBJ whole genome shotgun (WGS) entry which is preliminary data.</text>
</comment>
<dbReference type="STRING" id="388357.GCA_001580365_02354"/>
<evidence type="ECO:0000313" key="2">
    <source>
        <dbReference type="Proteomes" id="UP000321103"/>
    </source>
</evidence>